<evidence type="ECO:0000313" key="5">
    <source>
        <dbReference type="EMBL" id="MXP76212.1"/>
    </source>
</evidence>
<name>A0A7X3SJA9_9FIRM</name>
<evidence type="ECO:0000256" key="3">
    <source>
        <dbReference type="ARBA" id="ARBA00022679"/>
    </source>
</evidence>
<evidence type="ECO:0000313" key="6">
    <source>
        <dbReference type="Proteomes" id="UP000460412"/>
    </source>
</evidence>
<accession>A0A7X3SJA9</accession>
<dbReference type="Proteomes" id="UP000460412">
    <property type="component" value="Unassembled WGS sequence"/>
</dbReference>
<dbReference type="InterPro" id="IPR011004">
    <property type="entry name" value="Trimer_LpxA-like_sf"/>
</dbReference>
<dbReference type="InterPro" id="IPR005881">
    <property type="entry name" value="Ser_O-AcTrfase"/>
</dbReference>
<evidence type="ECO:0000256" key="4">
    <source>
        <dbReference type="ARBA" id="ARBA00023315"/>
    </source>
</evidence>
<protein>
    <recommendedName>
        <fullName evidence="2">Serine acetyltransferase</fullName>
    </recommendedName>
</protein>
<comment type="similarity">
    <text evidence="1">Belongs to the transferase hexapeptide repeat family.</text>
</comment>
<keyword evidence="3 5" id="KW-0808">Transferase</keyword>
<reference evidence="5 6" key="1">
    <citation type="submission" date="2019-12" db="EMBL/GenBank/DDBJ databases">
        <title>Sporaefaciens musculi gen. nov., sp. nov., a novel bacterium isolated from the caecum of an obese mouse.</title>
        <authorList>
            <person name="Rasmussen T.S."/>
            <person name="Streidl T."/>
            <person name="Hitch T.C.A."/>
            <person name="Wortmann E."/>
            <person name="Deptula P."/>
            <person name="Hansen M."/>
            <person name="Nielsen D.S."/>
            <person name="Clavel T."/>
            <person name="Vogensen F.K."/>
        </authorList>
    </citation>
    <scope>NUCLEOTIDE SEQUENCE [LARGE SCALE GENOMIC DNA]</scope>
    <source>
        <strain evidence="5 6">WCA-9-b2</strain>
    </source>
</reference>
<dbReference type="GO" id="GO:0006535">
    <property type="term" value="P:cysteine biosynthetic process from serine"/>
    <property type="evidence" value="ECO:0007669"/>
    <property type="project" value="InterPro"/>
</dbReference>
<keyword evidence="6" id="KW-1185">Reference proteome</keyword>
<dbReference type="EMBL" id="WUQX01000001">
    <property type="protein sequence ID" value="MXP76212.1"/>
    <property type="molecule type" value="Genomic_DNA"/>
</dbReference>
<dbReference type="Gene3D" id="2.160.10.10">
    <property type="entry name" value="Hexapeptide repeat proteins"/>
    <property type="match status" value="1"/>
</dbReference>
<dbReference type="SUPFAM" id="SSF51161">
    <property type="entry name" value="Trimeric LpxA-like enzymes"/>
    <property type="match status" value="1"/>
</dbReference>
<proteinExistence type="inferred from homology"/>
<dbReference type="RefSeq" id="WP_159756716.1">
    <property type="nucleotide sequence ID" value="NZ_WUQX01000001.1"/>
</dbReference>
<dbReference type="PANTHER" id="PTHR42811">
    <property type="entry name" value="SERINE ACETYLTRANSFERASE"/>
    <property type="match status" value="1"/>
</dbReference>
<organism evidence="5 6">
    <name type="scientific">Sporofaciens musculi</name>
    <dbReference type="NCBI Taxonomy" id="2681861"/>
    <lineage>
        <taxon>Bacteria</taxon>
        <taxon>Bacillati</taxon>
        <taxon>Bacillota</taxon>
        <taxon>Clostridia</taxon>
        <taxon>Lachnospirales</taxon>
        <taxon>Lachnospiraceae</taxon>
        <taxon>Sporofaciens</taxon>
    </lineage>
</organism>
<dbReference type="GO" id="GO:0009001">
    <property type="term" value="F:serine O-acetyltransferase activity"/>
    <property type="evidence" value="ECO:0007669"/>
    <property type="project" value="InterPro"/>
</dbReference>
<dbReference type="CDD" id="cd03354">
    <property type="entry name" value="LbH_SAT"/>
    <property type="match status" value="1"/>
</dbReference>
<sequence>MLLNAKYASGGGIKLISKLKLHNLNNKFGCGISPMTDIEACPEFPHGLYGIFISRYAKIGKGCVIFQQVTIGSNSIKTSGSYGAPVIGDYCYIGSGAKIIGGIRIGNNVRIGANCIVCTDVPDNSTVVLEKARIIPHDYKLDNRFYGNI</sequence>
<dbReference type="Pfam" id="PF00132">
    <property type="entry name" value="Hexapep"/>
    <property type="match status" value="1"/>
</dbReference>
<dbReference type="GO" id="GO:0005737">
    <property type="term" value="C:cytoplasm"/>
    <property type="evidence" value="ECO:0007669"/>
    <property type="project" value="InterPro"/>
</dbReference>
<dbReference type="InterPro" id="IPR001451">
    <property type="entry name" value="Hexapep"/>
</dbReference>
<dbReference type="InterPro" id="IPR045304">
    <property type="entry name" value="LbH_SAT"/>
</dbReference>
<gene>
    <name evidence="5" type="ORF">GN277_12655</name>
</gene>
<dbReference type="AlphaFoldDB" id="A0A7X3SJA9"/>
<evidence type="ECO:0000256" key="1">
    <source>
        <dbReference type="ARBA" id="ARBA00007274"/>
    </source>
</evidence>
<comment type="caution">
    <text evidence="5">The sequence shown here is derived from an EMBL/GenBank/DDBJ whole genome shotgun (WGS) entry which is preliminary data.</text>
</comment>
<dbReference type="PIRSF" id="PIRSF000441">
    <property type="entry name" value="CysE"/>
    <property type="match status" value="1"/>
</dbReference>
<evidence type="ECO:0000256" key="2">
    <source>
        <dbReference type="ARBA" id="ARBA00018522"/>
    </source>
</evidence>
<keyword evidence="4" id="KW-0012">Acyltransferase</keyword>